<name>A0A0C3ALF6_PILCF</name>
<dbReference type="AlphaFoldDB" id="A0A0C3ALF6"/>
<dbReference type="OrthoDB" id="431454at2759"/>
<dbReference type="InParanoid" id="A0A0C3ALF6"/>
<keyword evidence="2" id="KW-1185">Reference proteome</keyword>
<dbReference type="SUPFAM" id="SSF48452">
    <property type="entry name" value="TPR-like"/>
    <property type="match status" value="1"/>
</dbReference>
<dbReference type="STRING" id="765440.A0A0C3ALF6"/>
<reference evidence="1 2" key="1">
    <citation type="submission" date="2014-04" db="EMBL/GenBank/DDBJ databases">
        <authorList>
            <consortium name="DOE Joint Genome Institute"/>
            <person name="Kuo A."/>
            <person name="Tarkka M."/>
            <person name="Buscot F."/>
            <person name="Kohler A."/>
            <person name="Nagy L.G."/>
            <person name="Floudas D."/>
            <person name="Copeland A."/>
            <person name="Barry K.W."/>
            <person name="Cichocki N."/>
            <person name="Veneault-Fourrey C."/>
            <person name="LaButti K."/>
            <person name="Lindquist E.A."/>
            <person name="Lipzen A."/>
            <person name="Lundell T."/>
            <person name="Morin E."/>
            <person name="Murat C."/>
            <person name="Sun H."/>
            <person name="Tunlid A."/>
            <person name="Henrissat B."/>
            <person name="Grigoriev I.V."/>
            <person name="Hibbett D.S."/>
            <person name="Martin F."/>
            <person name="Nordberg H.P."/>
            <person name="Cantor M.N."/>
            <person name="Hua S.X."/>
        </authorList>
    </citation>
    <scope>NUCLEOTIDE SEQUENCE [LARGE SCALE GENOMIC DNA]</scope>
    <source>
        <strain evidence="1 2">F 1598</strain>
    </source>
</reference>
<evidence type="ECO:0000313" key="1">
    <source>
        <dbReference type="EMBL" id="KIM74723.1"/>
    </source>
</evidence>
<dbReference type="HOGENOM" id="CLU_2074058_0_0_1"/>
<dbReference type="Proteomes" id="UP000054166">
    <property type="component" value="Unassembled WGS sequence"/>
</dbReference>
<reference evidence="2" key="2">
    <citation type="submission" date="2015-01" db="EMBL/GenBank/DDBJ databases">
        <title>Evolutionary Origins and Diversification of the Mycorrhizal Mutualists.</title>
        <authorList>
            <consortium name="DOE Joint Genome Institute"/>
            <consortium name="Mycorrhizal Genomics Consortium"/>
            <person name="Kohler A."/>
            <person name="Kuo A."/>
            <person name="Nagy L.G."/>
            <person name="Floudas D."/>
            <person name="Copeland A."/>
            <person name="Barry K.W."/>
            <person name="Cichocki N."/>
            <person name="Veneault-Fourrey C."/>
            <person name="LaButti K."/>
            <person name="Lindquist E.A."/>
            <person name="Lipzen A."/>
            <person name="Lundell T."/>
            <person name="Morin E."/>
            <person name="Murat C."/>
            <person name="Riley R."/>
            <person name="Ohm R."/>
            <person name="Sun H."/>
            <person name="Tunlid A."/>
            <person name="Henrissat B."/>
            <person name="Grigoriev I.V."/>
            <person name="Hibbett D.S."/>
            <person name="Martin F."/>
        </authorList>
    </citation>
    <scope>NUCLEOTIDE SEQUENCE [LARGE SCALE GENOMIC DNA]</scope>
    <source>
        <strain evidence="2">F 1598</strain>
    </source>
</reference>
<gene>
    <name evidence="1" type="ORF">PILCRDRAFT_14161</name>
</gene>
<dbReference type="EMBL" id="KN833056">
    <property type="protein sequence ID" value="KIM74723.1"/>
    <property type="molecule type" value="Genomic_DNA"/>
</dbReference>
<dbReference type="Gene3D" id="1.25.40.10">
    <property type="entry name" value="Tetratricopeptide repeat domain"/>
    <property type="match status" value="2"/>
</dbReference>
<dbReference type="InterPro" id="IPR011990">
    <property type="entry name" value="TPR-like_helical_dom_sf"/>
</dbReference>
<protein>
    <recommendedName>
        <fullName evidence="3">TPR-like protein</fullName>
    </recommendedName>
</protein>
<evidence type="ECO:0000313" key="2">
    <source>
        <dbReference type="Proteomes" id="UP000054166"/>
    </source>
</evidence>
<sequence>MQSNYKEAAGVLKKARDQFIGIGNQLGAAQCSQCLGDILCMQHNYREAASVLKKARDHLGNILHMQSNYKEAANVLKKAQDQFIGIGNQFGAAQCSRSLGNILGMQPKHEAANVLKKA</sequence>
<proteinExistence type="predicted"/>
<organism evidence="1 2">
    <name type="scientific">Piloderma croceum (strain F 1598)</name>
    <dbReference type="NCBI Taxonomy" id="765440"/>
    <lineage>
        <taxon>Eukaryota</taxon>
        <taxon>Fungi</taxon>
        <taxon>Dikarya</taxon>
        <taxon>Basidiomycota</taxon>
        <taxon>Agaricomycotina</taxon>
        <taxon>Agaricomycetes</taxon>
        <taxon>Agaricomycetidae</taxon>
        <taxon>Atheliales</taxon>
        <taxon>Atheliaceae</taxon>
        <taxon>Piloderma</taxon>
    </lineage>
</organism>
<accession>A0A0C3ALF6</accession>
<evidence type="ECO:0008006" key="3">
    <source>
        <dbReference type="Google" id="ProtNLM"/>
    </source>
</evidence>